<comment type="caution">
    <text evidence="2">The sequence shown here is derived from an EMBL/GenBank/DDBJ whole genome shotgun (WGS) entry which is preliminary data.</text>
</comment>
<dbReference type="Proteomes" id="UP000230956">
    <property type="component" value="Unassembled WGS sequence"/>
</dbReference>
<evidence type="ECO:0000313" key="3">
    <source>
        <dbReference type="Proteomes" id="UP000230956"/>
    </source>
</evidence>
<proteinExistence type="predicted"/>
<evidence type="ECO:0000313" key="2">
    <source>
        <dbReference type="EMBL" id="PIZ41998.1"/>
    </source>
</evidence>
<dbReference type="InterPro" id="IPR025159">
    <property type="entry name" value="AbiEi_N"/>
</dbReference>
<dbReference type="AlphaFoldDB" id="A0A2M7TAL7"/>
<protein>
    <submittedName>
        <fullName evidence="2">Transcriptional regulator</fullName>
    </submittedName>
</protein>
<evidence type="ECO:0000259" key="1">
    <source>
        <dbReference type="Pfam" id="PF13338"/>
    </source>
</evidence>
<feature type="domain" description="AbiEi antitoxin N-terminal" evidence="1">
    <location>
        <begin position="7"/>
        <end position="54"/>
    </location>
</feature>
<sequence>MAGSKVQQILKIVNREGTIRARDLNAYGIERVYLKRMSDRGLIEHVGRGLYSLPNAVPTENHTIAEVAKRVPRGVVCLLSALKFHGLTTQLPFEVWCAIEEKARRPRIDRPMMHFVRFSGLAFEAGVEEHKIEGVTVKIYSPAKTVADCFKYRNKIGIDIAIEALRECRRQRKCSNDELWHYAKICRVANVMKPYLEVIM</sequence>
<dbReference type="EMBL" id="PFNG01000033">
    <property type="protein sequence ID" value="PIZ41998.1"/>
    <property type="molecule type" value="Genomic_DNA"/>
</dbReference>
<gene>
    <name evidence="2" type="ORF">COY37_01220</name>
</gene>
<reference evidence="3" key="1">
    <citation type="submission" date="2017-09" db="EMBL/GenBank/DDBJ databases">
        <title>Depth-based differentiation of microbial function through sediment-hosted aquifers and enrichment of novel symbionts in the deep terrestrial subsurface.</title>
        <authorList>
            <person name="Probst A.J."/>
            <person name="Ladd B."/>
            <person name="Jarett J.K."/>
            <person name="Geller-Mcgrath D.E."/>
            <person name="Sieber C.M.K."/>
            <person name="Emerson J.B."/>
            <person name="Anantharaman K."/>
            <person name="Thomas B.C."/>
            <person name="Malmstrom R."/>
            <person name="Stieglmeier M."/>
            <person name="Klingl A."/>
            <person name="Woyke T."/>
            <person name="Ryan C.M."/>
            <person name="Banfield J.F."/>
        </authorList>
    </citation>
    <scope>NUCLEOTIDE SEQUENCE [LARGE SCALE GENOMIC DNA]</scope>
</reference>
<dbReference type="RefSeq" id="WP_286975627.1">
    <property type="nucleotide sequence ID" value="NZ_PEXG01000162.1"/>
</dbReference>
<dbReference type="Pfam" id="PF13338">
    <property type="entry name" value="AbiEi_4"/>
    <property type="match status" value="1"/>
</dbReference>
<accession>A0A2M7TAL7</accession>
<name>A0A2M7TAL7_9ACTN</name>
<organism evidence="2 3">
    <name type="scientific">Candidatus Aquicultor secundus</name>
    <dbReference type="NCBI Taxonomy" id="1973895"/>
    <lineage>
        <taxon>Bacteria</taxon>
        <taxon>Bacillati</taxon>
        <taxon>Actinomycetota</taxon>
        <taxon>Candidatus Aquicultoria</taxon>
        <taxon>Candidatus Aquicultorales</taxon>
        <taxon>Candidatus Aquicultoraceae</taxon>
        <taxon>Candidatus Aquicultor</taxon>
    </lineage>
</organism>